<dbReference type="RefSeq" id="WP_066318607.1">
    <property type="nucleotide sequence ID" value="NZ_LQRT01000046.1"/>
</dbReference>
<sequence>MEKNLIWVAGQKSKTKKRDVIPIVPALKKIILEINLEDYHPDDFLFGINQKPYPTKMAENYMVSISKK</sequence>
<dbReference type="OrthoDB" id="9806835at2"/>
<accession>A0A162XWX8</accession>
<gene>
    <name evidence="1" type="ORF">AWE51_14650</name>
</gene>
<dbReference type="EMBL" id="LQRT01000046">
    <property type="protein sequence ID" value="KZS38819.1"/>
    <property type="molecule type" value="Genomic_DNA"/>
</dbReference>
<reference evidence="1 2" key="1">
    <citation type="submission" date="2016-01" db="EMBL/GenBank/DDBJ databases">
        <title>The draft genome sequence of Aquimarina sp. RZW4-3-2.</title>
        <authorList>
            <person name="Wang Y."/>
        </authorList>
    </citation>
    <scope>NUCLEOTIDE SEQUENCE [LARGE SCALE GENOMIC DNA]</scope>
    <source>
        <strain evidence="1 2">RZW4-3-2</strain>
    </source>
</reference>
<keyword evidence="2" id="KW-1185">Reference proteome</keyword>
<proteinExistence type="predicted"/>
<dbReference type="Proteomes" id="UP000076715">
    <property type="component" value="Unassembled WGS sequence"/>
</dbReference>
<organism evidence="1 2">
    <name type="scientific">Aquimarina aggregata</name>
    <dbReference type="NCBI Taxonomy" id="1642818"/>
    <lineage>
        <taxon>Bacteria</taxon>
        <taxon>Pseudomonadati</taxon>
        <taxon>Bacteroidota</taxon>
        <taxon>Flavobacteriia</taxon>
        <taxon>Flavobacteriales</taxon>
        <taxon>Flavobacteriaceae</taxon>
        <taxon>Aquimarina</taxon>
    </lineage>
</organism>
<protein>
    <submittedName>
        <fullName evidence="1">Uncharacterized protein</fullName>
    </submittedName>
</protein>
<comment type="caution">
    <text evidence="1">The sequence shown here is derived from an EMBL/GenBank/DDBJ whole genome shotgun (WGS) entry which is preliminary data.</text>
</comment>
<dbReference type="AlphaFoldDB" id="A0A162XWX8"/>
<evidence type="ECO:0000313" key="1">
    <source>
        <dbReference type="EMBL" id="KZS38819.1"/>
    </source>
</evidence>
<name>A0A162XWX8_9FLAO</name>
<evidence type="ECO:0000313" key="2">
    <source>
        <dbReference type="Proteomes" id="UP000076715"/>
    </source>
</evidence>